<dbReference type="InterPro" id="IPR036364">
    <property type="entry name" value="SEA_dom_sf"/>
</dbReference>
<dbReference type="InterPro" id="IPR036179">
    <property type="entry name" value="Ig-like_dom_sf"/>
</dbReference>
<dbReference type="Pfam" id="PF17919">
    <property type="entry name" value="RT_RNaseH_2"/>
    <property type="match status" value="1"/>
</dbReference>
<feature type="domain" description="Ig-like" evidence="3">
    <location>
        <begin position="9"/>
        <end position="114"/>
    </location>
</feature>
<dbReference type="PROSITE" id="PS50835">
    <property type="entry name" value="IG_LIKE"/>
    <property type="match status" value="1"/>
</dbReference>
<evidence type="ECO:0000313" key="4">
    <source>
        <dbReference type="Proteomes" id="UP000694865"/>
    </source>
</evidence>
<dbReference type="SUPFAM" id="SSF56672">
    <property type="entry name" value="DNA/RNA polymerases"/>
    <property type="match status" value="1"/>
</dbReference>
<sequence>MSHDYVFVPVVDQYFLIEPSDVTVRLNEEAYFECAVGAKSGQLTWAFQNLTGDLVILSLENAVLANTSDISVESPREGIDYNLRLRAVNADDAGDYMCIISGHGDDAATDHKVSQKAKLTVTLPTTARPPTTTAACIFKTPSHICEEFPSQEDYFRSESSISFENIVWNEDLEDSSSCLFNNEAVKVSNILHAVFNASQARDYIPCMEITGFRLVQTDGVDDIKADVIIPVLKSGGVSEMELTHAFQCGILRTNLNSTKVNPQQEAMLDYYCEYQDPTTTPLPVITTPIHTTITTEPPPPPPPPCVRTTATKACYRAPTKKTTVHLSLMTRTTWKWKDELRDRLACYFHNVGANVSQSVEYFNYRLVSSLDRRSVPSDNLNNVSTEAGDAIDIFVQFGVENKYSANFTEEELDMFLRSLLEEEINSGTDGSGIGIVFYEMETDFVEPGSLEEPTEGVGGNDTEKLVMIIVLSMAAFFMVLGSVVGMRLVVRRMTRMPPELARKIQQKRKEKAARANRGLRYAERGEDDGTSDAKTKANTETEKGARKNTKGEYEMKQHGPRNSMQLDAQMQYAPNGSHNIHRDPQMQHRSTGPRDMQLNPIMQYCPAGPRNMQIDPRVLYGPIGSRNMQMEPRMQCVPTGPHNMQLNPDGSHMETGSMNPMFMHNTCISAEPMQSHPHVDVFSGRAPPTHTNERRLSREAGLTSRRFAEPAGSLHELTKKNVVSDWTMQCQNAFDSLKDALISTPVLAFQSENETFKLDTDASGCGIGVFCPRYRTGKNDLLVIQAGLCQLQSADIV</sequence>
<protein>
    <submittedName>
        <fullName evidence="5">Uncharacterized protein LOC102801254</fullName>
    </submittedName>
</protein>
<keyword evidence="2" id="KW-0812">Transmembrane</keyword>
<dbReference type="SUPFAM" id="SSF48726">
    <property type="entry name" value="Immunoglobulin"/>
    <property type="match status" value="1"/>
</dbReference>
<keyword evidence="2" id="KW-0472">Membrane</keyword>
<feature type="transmembrane region" description="Helical" evidence="2">
    <location>
        <begin position="465"/>
        <end position="490"/>
    </location>
</feature>
<proteinExistence type="predicted"/>
<dbReference type="Proteomes" id="UP000694865">
    <property type="component" value="Unplaced"/>
</dbReference>
<organism evidence="4 5">
    <name type="scientific">Saccoglossus kowalevskii</name>
    <name type="common">Acorn worm</name>
    <dbReference type="NCBI Taxonomy" id="10224"/>
    <lineage>
        <taxon>Eukaryota</taxon>
        <taxon>Metazoa</taxon>
        <taxon>Hemichordata</taxon>
        <taxon>Enteropneusta</taxon>
        <taxon>Harrimaniidae</taxon>
        <taxon>Saccoglossus</taxon>
    </lineage>
</organism>
<keyword evidence="2" id="KW-1133">Transmembrane helix</keyword>
<gene>
    <name evidence="5" type="primary">LOC102801254</name>
</gene>
<accession>A0ABM0MPA3</accession>
<dbReference type="InterPro" id="IPR041577">
    <property type="entry name" value="RT_RNaseH_2"/>
</dbReference>
<evidence type="ECO:0000256" key="1">
    <source>
        <dbReference type="SAM" id="MobiDB-lite"/>
    </source>
</evidence>
<dbReference type="GeneID" id="102801254"/>
<dbReference type="InterPro" id="IPR003599">
    <property type="entry name" value="Ig_sub"/>
</dbReference>
<evidence type="ECO:0000256" key="2">
    <source>
        <dbReference type="SAM" id="Phobius"/>
    </source>
</evidence>
<feature type="region of interest" description="Disordered" evidence="1">
    <location>
        <begin position="502"/>
        <end position="559"/>
    </location>
</feature>
<dbReference type="SMART" id="SM00409">
    <property type="entry name" value="IG"/>
    <property type="match status" value="1"/>
</dbReference>
<evidence type="ECO:0000313" key="5">
    <source>
        <dbReference type="RefSeq" id="XP_006821844.1"/>
    </source>
</evidence>
<dbReference type="InterPro" id="IPR043502">
    <property type="entry name" value="DNA/RNA_pol_sf"/>
</dbReference>
<dbReference type="InterPro" id="IPR013783">
    <property type="entry name" value="Ig-like_fold"/>
</dbReference>
<evidence type="ECO:0000259" key="3">
    <source>
        <dbReference type="PROSITE" id="PS50835"/>
    </source>
</evidence>
<keyword evidence="4" id="KW-1185">Reference proteome</keyword>
<reference evidence="5" key="1">
    <citation type="submission" date="2025-08" db="UniProtKB">
        <authorList>
            <consortium name="RefSeq"/>
        </authorList>
    </citation>
    <scope>IDENTIFICATION</scope>
    <source>
        <tissue evidence="5">Testes</tissue>
    </source>
</reference>
<name>A0ABM0MPA3_SACKO</name>
<dbReference type="Gene3D" id="3.30.70.270">
    <property type="match status" value="1"/>
</dbReference>
<dbReference type="RefSeq" id="XP_006821844.1">
    <property type="nucleotide sequence ID" value="XM_006821781.1"/>
</dbReference>
<dbReference type="Gene3D" id="2.60.40.10">
    <property type="entry name" value="Immunoglobulins"/>
    <property type="match status" value="1"/>
</dbReference>
<dbReference type="InterPro" id="IPR043128">
    <property type="entry name" value="Rev_trsase/Diguanyl_cyclase"/>
</dbReference>
<feature type="compositionally biased region" description="Basic and acidic residues" evidence="1">
    <location>
        <begin position="531"/>
        <end position="557"/>
    </location>
</feature>
<dbReference type="SUPFAM" id="SSF82671">
    <property type="entry name" value="SEA domain"/>
    <property type="match status" value="1"/>
</dbReference>
<dbReference type="InterPro" id="IPR007110">
    <property type="entry name" value="Ig-like_dom"/>
</dbReference>